<name>A0A370BEW5_9ACTN</name>
<evidence type="ECO:0000313" key="2">
    <source>
        <dbReference type="Proteomes" id="UP000253741"/>
    </source>
</evidence>
<accession>A0A370BEW5</accession>
<dbReference type="Proteomes" id="UP000253741">
    <property type="component" value="Unassembled WGS sequence"/>
</dbReference>
<dbReference type="EMBL" id="QQNA01000080">
    <property type="protein sequence ID" value="RDG37985.1"/>
    <property type="molecule type" value="Genomic_DNA"/>
</dbReference>
<comment type="caution">
    <text evidence="1">The sequence shown here is derived from an EMBL/GenBank/DDBJ whole genome shotgun (WGS) entry which is preliminary data.</text>
</comment>
<organism evidence="1 2">
    <name type="scientific">Streptomyces corynorhini</name>
    <dbReference type="NCBI Taxonomy" id="2282652"/>
    <lineage>
        <taxon>Bacteria</taxon>
        <taxon>Bacillati</taxon>
        <taxon>Actinomycetota</taxon>
        <taxon>Actinomycetes</taxon>
        <taxon>Kitasatosporales</taxon>
        <taxon>Streptomycetaceae</taxon>
        <taxon>Streptomyces</taxon>
    </lineage>
</organism>
<evidence type="ECO:0000313" key="1">
    <source>
        <dbReference type="EMBL" id="RDG37985.1"/>
    </source>
</evidence>
<protein>
    <submittedName>
        <fullName evidence="1">XRE family transcriptional regulator</fullName>
    </submittedName>
</protein>
<dbReference type="AlphaFoldDB" id="A0A370BEW5"/>
<dbReference type="CDD" id="cd00093">
    <property type="entry name" value="HTH_XRE"/>
    <property type="match status" value="1"/>
</dbReference>
<dbReference type="SUPFAM" id="SSF47413">
    <property type="entry name" value="lambda repressor-like DNA-binding domains"/>
    <property type="match status" value="1"/>
</dbReference>
<dbReference type="InterPro" id="IPR010982">
    <property type="entry name" value="Lambda_DNA-bd_dom_sf"/>
</dbReference>
<sequence>MRPHRSALVAQAIAAGLARAMVDQRMSANALAGRSGVNRQVITNVLKGAVWADIMTVVELEGALGVMLWPRHVDWDLAALVDLSPGGEEG</sequence>
<gene>
    <name evidence="1" type="ORF">DVH02_11740</name>
</gene>
<reference evidence="1 2" key="1">
    <citation type="submission" date="2018-07" db="EMBL/GenBank/DDBJ databases">
        <title>Streptomyces species from bats.</title>
        <authorList>
            <person name="Dunlap C."/>
        </authorList>
    </citation>
    <scope>NUCLEOTIDE SEQUENCE [LARGE SCALE GENOMIC DNA]</scope>
    <source>
        <strain evidence="1 2">AC230</strain>
    </source>
</reference>
<proteinExistence type="predicted"/>
<dbReference type="InterPro" id="IPR001387">
    <property type="entry name" value="Cro/C1-type_HTH"/>
</dbReference>
<dbReference type="Gene3D" id="1.10.260.40">
    <property type="entry name" value="lambda repressor-like DNA-binding domains"/>
    <property type="match status" value="1"/>
</dbReference>
<keyword evidence="2" id="KW-1185">Reference proteome</keyword>
<dbReference type="GO" id="GO:0003677">
    <property type="term" value="F:DNA binding"/>
    <property type="evidence" value="ECO:0007669"/>
    <property type="project" value="InterPro"/>
</dbReference>